<evidence type="ECO:0000256" key="1">
    <source>
        <dbReference type="ARBA" id="ARBA00001933"/>
    </source>
</evidence>
<dbReference type="InterPro" id="IPR050147">
    <property type="entry name" value="Ser/Thr_Dehydratase"/>
</dbReference>
<dbReference type="EMBL" id="BEGY01000017">
    <property type="protein sequence ID" value="GAX76399.1"/>
    <property type="molecule type" value="Genomic_DNA"/>
</dbReference>
<name>A0A250X0C7_9CHLO</name>
<evidence type="ECO:0000313" key="5">
    <source>
        <dbReference type="EMBL" id="GAX76399.1"/>
    </source>
</evidence>
<proteinExistence type="predicted"/>
<keyword evidence="3" id="KW-0456">Lyase</keyword>
<dbReference type="GO" id="GO:0006567">
    <property type="term" value="P:L-threonine catabolic process"/>
    <property type="evidence" value="ECO:0007669"/>
    <property type="project" value="TreeGrafter"/>
</dbReference>
<sequence>MRLLSGWSLGTGQSNAISSAVLEASVRIQGHVHLTPVEPSPWLSGLSGLTVHLKLESEQRTGSFKVRGAVNKVLSLSSSELDRGMVTSSTGNHALAFMYACSCLEKLREEAAERSTKCNSAAGAVRPAIYLPSSASAYKVNKVRAQGTADIILFGNDCVESENEAARVAQLKGATYISPYNDLQVMAGQGTISIDLMQQLPRKSVDIVFIPVGGGGLISGMAAMLKAADPSIWVVGCQPAASDVMRQSVQAGCVIDVPSHPTLSDATAGGIEEGALTLQPCTDYVDEWVLVSEDEIRAAVVGVLKHHSKLIEGAAGCAVAALIKSSSNAELQGKSAVVLCCGGNISFSTLSELICKEINYN</sequence>
<dbReference type="AlphaFoldDB" id="A0A250X0C7"/>
<comment type="caution">
    <text evidence="5">The sequence shown here is derived from an EMBL/GenBank/DDBJ whole genome shotgun (WGS) entry which is preliminary data.</text>
</comment>
<feature type="domain" description="Tryptophan synthase beta chain-like PALP" evidence="4">
    <location>
        <begin position="29"/>
        <end position="104"/>
    </location>
</feature>
<dbReference type="SUPFAM" id="SSF53686">
    <property type="entry name" value="Tryptophan synthase beta subunit-like PLP-dependent enzymes"/>
    <property type="match status" value="1"/>
</dbReference>
<protein>
    <recommendedName>
        <fullName evidence="4">Tryptophan synthase beta chain-like PALP domain-containing protein</fullName>
    </recommendedName>
</protein>
<dbReference type="Pfam" id="PF00291">
    <property type="entry name" value="PALP"/>
    <property type="match status" value="2"/>
</dbReference>
<evidence type="ECO:0000259" key="4">
    <source>
        <dbReference type="Pfam" id="PF00291"/>
    </source>
</evidence>
<organism evidence="5 6">
    <name type="scientific">Chlamydomonas eustigma</name>
    <dbReference type="NCBI Taxonomy" id="1157962"/>
    <lineage>
        <taxon>Eukaryota</taxon>
        <taxon>Viridiplantae</taxon>
        <taxon>Chlorophyta</taxon>
        <taxon>core chlorophytes</taxon>
        <taxon>Chlorophyceae</taxon>
        <taxon>CS clade</taxon>
        <taxon>Chlamydomonadales</taxon>
        <taxon>Chlamydomonadaceae</taxon>
        <taxon>Chlamydomonas</taxon>
    </lineage>
</organism>
<evidence type="ECO:0000256" key="2">
    <source>
        <dbReference type="ARBA" id="ARBA00022898"/>
    </source>
</evidence>
<keyword evidence="2" id="KW-0663">Pyridoxal phosphate</keyword>
<comment type="cofactor">
    <cofactor evidence="1">
        <name>pyridoxal 5'-phosphate</name>
        <dbReference type="ChEBI" id="CHEBI:597326"/>
    </cofactor>
</comment>
<dbReference type="GO" id="GO:0006565">
    <property type="term" value="P:L-serine catabolic process"/>
    <property type="evidence" value="ECO:0007669"/>
    <property type="project" value="TreeGrafter"/>
</dbReference>
<evidence type="ECO:0000313" key="6">
    <source>
        <dbReference type="Proteomes" id="UP000232323"/>
    </source>
</evidence>
<dbReference type="InterPro" id="IPR036052">
    <property type="entry name" value="TrpB-like_PALP_sf"/>
</dbReference>
<dbReference type="GO" id="GO:0004794">
    <property type="term" value="F:threonine deaminase activity"/>
    <property type="evidence" value="ECO:0007669"/>
    <property type="project" value="TreeGrafter"/>
</dbReference>
<dbReference type="GO" id="GO:0003941">
    <property type="term" value="F:L-serine ammonia-lyase activity"/>
    <property type="evidence" value="ECO:0007669"/>
    <property type="project" value="TreeGrafter"/>
</dbReference>
<feature type="domain" description="Tryptophan synthase beta chain-like PALP" evidence="4">
    <location>
        <begin position="125"/>
        <end position="342"/>
    </location>
</feature>
<dbReference type="OrthoDB" id="4418812at2759"/>
<keyword evidence="6" id="KW-1185">Reference proteome</keyword>
<reference evidence="5 6" key="1">
    <citation type="submission" date="2017-08" db="EMBL/GenBank/DDBJ databases">
        <title>Acidophilic green algal genome provides insights into adaptation to an acidic environment.</title>
        <authorList>
            <person name="Hirooka S."/>
            <person name="Hirose Y."/>
            <person name="Kanesaki Y."/>
            <person name="Higuchi S."/>
            <person name="Fujiwara T."/>
            <person name="Onuma R."/>
            <person name="Era A."/>
            <person name="Ohbayashi R."/>
            <person name="Uzuka A."/>
            <person name="Nozaki H."/>
            <person name="Yoshikawa H."/>
            <person name="Miyagishima S.Y."/>
        </authorList>
    </citation>
    <scope>NUCLEOTIDE SEQUENCE [LARGE SCALE GENOMIC DNA]</scope>
    <source>
        <strain evidence="5 6">NIES-2499</strain>
    </source>
</reference>
<dbReference type="CDD" id="cd01562">
    <property type="entry name" value="Thr-dehyd"/>
    <property type="match status" value="1"/>
</dbReference>
<dbReference type="PANTHER" id="PTHR48078:SF6">
    <property type="entry name" value="L-THREONINE DEHYDRATASE CATABOLIC TDCB"/>
    <property type="match status" value="1"/>
</dbReference>
<dbReference type="PANTHER" id="PTHR48078">
    <property type="entry name" value="THREONINE DEHYDRATASE, MITOCHONDRIAL-RELATED"/>
    <property type="match status" value="1"/>
</dbReference>
<evidence type="ECO:0000256" key="3">
    <source>
        <dbReference type="ARBA" id="ARBA00023239"/>
    </source>
</evidence>
<dbReference type="GO" id="GO:0009097">
    <property type="term" value="P:isoleucine biosynthetic process"/>
    <property type="evidence" value="ECO:0007669"/>
    <property type="project" value="TreeGrafter"/>
</dbReference>
<dbReference type="InterPro" id="IPR001926">
    <property type="entry name" value="TrpB-like_PALP"/>
</dbReference>
<dbReference type="Gene3D" id="3.40.50.1100">
    <property type="match status" value="2"/>
</dbReference>
<accession>A0A250X0C7</accession>
<dbReference type="STRING" id="1157962.A0A250X0C7"/>
<dbReference type="Proteomes" id="UP000232323">
    <property type="component" value="Unassembled WGS sequence"/>
</dbReference>
<gene>
    <name evidence="5" type="ORF">CEUSTIGMA_g3844.t1</name>
</gene>